<dbReference type="GO" id="GO:0009898">
    <property type="term" value="C:cytoplasmic side of plasma membrane"/>
    <property type="evidence" value="ECO:0007669"/>
    <property type="project" value="TreeGrafter"/>
</dbReference>
<dbReference type="PROSITE" id="PS50110">
    <property type="entry name" value="RESPONSE_REGULATORY"/>
    <property type="match status" value="1"/>
</dbReference>
<dbReference type="Gene3D" id="3.40.50.2300">
    <property type="match status" value="1"/>
</dbReference>
<keyword evidence="1" id="KW-0547">Nucleotide-binding</keyword>
<sequence>MSHSVLIAAAEQTTGYELRARVEELEDFFVIDLADSTERLHRLVAQHDPEIVLVHDALGPVPVLQTIRDVVARRPGTAIVLVTDDVSPASFTAAIDAGARAVLPDPITHEELELRLTAAADWVVQMRRHLSAEALDPELGSRGRLVSVVGAKGGVGTSTIAVHLAHDAVTRVPGRSVCLLDLDLDHGDVSDLLGITHRLDVSDLAKVADDLTAQTIGSAIHRGPTGLSTLLAPQRIEDVGEVGERETVLILAAVRRQFDLVIVDCGASVTPASAAAVESADDVLLVTTPDLLALRGAHRVAEQWKRVGARSIETAKIVLNRVSRDSDIQPDTAARLLPAAPLEVTLPDAFKTLQRGLNHQDPAQIQAKAWWSRIEDLAAEVDTVPRERRSESRGRQRKSLFRQRKEAEPTTEPVAEEGQATLEFVGTIWLVITLMVVMWQVALWGVSAAFTSHAADEAAREAGLGSSIEKITDEAENSVPTWFRSDMHVTRTASGTVKVRSELPILLPAVSVDGLSFTSEVEVVEER</sequence>
<dbReference type="InterPro" id="IPR011006">
    <property type="entry name" value="CheY-like_superfamily"/>
</dbReference>
<dbReference type="InterPro" id="IPR001789">
    <property type="entry name" value="Sig_transdc_resp-reg_receiver"/>
</dbReference>
<proteinExistence type="predicted"/>
<feature type="region of interest" description="Disordered" evidence="4">
    <location>
        <begin position="383"/>
        <end position="414"/>
    </location>
</feature>
<keyword evidence="5" id="KW-0812">Transmembrane</keyword>
<reference evidence="7 8" key="1">
    <citation type="submission" date="2019-06" db="EMBL/GenBank/DDBJ databases">
        <title>Aeromicrobium sp. nov., isolated from a maize field.</title>
        <authorList>
            <person name="Lin S.-Y."/>
            <person name="Tsai C.-F."/>
            <person name="Young C.-C."/>
        </authorList>
    </citation>
    <scope>NUCLEOTIDE SEQUENCE [LARGE SCALE GENOMIC DNA]</scope>
    <source>
        <strain evidence="7 8">CC-CFT486</strain>
    </source>
</reference>
<dbReference type="Pfam" id="PF13614">
    <property type="entry name" value="AAA_31"/>
    <property type="match status" value="1"/>
</dbReference>
<evidence type="ECO:0000256" key="3">
    <source>
        <dbReference type="PROSITE-ProRule" id="PRU00169"/>
    </source>
</evidence>
<feature type="compositionally biased region" description="Basic and acidic residues" evidence="4">
    <location>
        <begin position="383"/>
        <end position="394"/>
    </location>
</feature>
<evidence type="ECO:0000256" key="4">
    <source>
        <dbReference type="SAM" id="MobiDB-lite"/>
    </source>
</evidence>
<dbReference type="SUPFAM" id="SSF52172">
    <property type="entry name" value="CheY-like"/>
    <property type="match status" value="1"/>
</dbReference>
<comment type="caution">
    <text evidence="7">The sequence shown here is derived from an EMBL/GenBank/DDBJ whole genome shotgun (WGS) entry which is preliminary data.</text>
</comment>
<keyword evidence="5" id="KW-0472">Membrane</keyword>
<feature type="domain" description="Response regulatory" evidence="6">
    <location>
        <begin position="4"/>
        <end position="120"/>
    </location>
</feature>
<evidence type="ECO:0000259" key="6">
    <source>
        <dbReference type="PROSITE" id="PS50110"/>
    </source>
</evidence>
<gene>
    <name evidence="7" type="ORF">FHP06_04595</name>
</gene>
<evidence type="ECO:0000313" key="8">
    <source>
        <dbReference type="Proteomes" id="UP000321571"/>
    </source>
</evidence>
<dbReference type="RefSeq" id="WP_147684248.1">
    <property type="nucleotide sequence ID" value="NZ_VDUX01000002.1"/>
</dbReference>
<evidence type="ECO:0000256" key="5">
    <source>
        <dbReference type="SAM" id="Phobius"/>
    </source>
</evidence>
<dbReference type="GO" id="GO:0051782">
    <property type="term" value="P:negative regulation of cell division"/>
    <property type="evidence" value="ECO:0007669"/>
    <property type="project" value="TreeGrafter"/>
</dbReference>
<dbReference type="SUPFAM" id="SSF52540">
    <property type="entry name" value="P-loop containing nucleoside triphosphate hydrolases"/>
    <property type="match status" value="1"/>
</dbReference>
<keyword evidence="2" id="KW-0067">ATP-binding</keyword>
<dbReference type="GO" id="GO:0005829">
    <property type="term" value="C:cytosol"/>
    <property type="evidence" value="ECO:0007669"/>
    <property type="project" value="TreeGrafter"/>
</dbReference>
<keyword evidence="5" id="KW-1133">Transmembrane helix</keyword>
<dbReference type="GO" id="GO:0005524">
    <property type="term" value="F:ATP binding"/>
    <property type="evidence" value="ECO:0007669"/>
    <property type="project" value="UniProtKB-KW"/>
</dbReference>
<dbReference type="InterPro" id="IPR050625">
    <property type="entry name" value="ParA/MinD_ATPase"/>
</dbReference>
<evidence type="ECO:0000256" key="1">
    <source>
        <dbReference type="ARBA" id="ARBA00022741"/>
    </source>
</evidence>
<dbReference type="OrthoDB" id="144620at2"/>
<accession>A0A5C8NLI1</accession>
<comment type="caution">
    <text evidence="3">Lacks conserved residue(s) required for the propagation of feature annotation.</text>
</comment>
<dbReference type="GO" id="GO:0016887">
    <property type="term" value="F:ATP hydrolysis activity"/>
    <property type="evidence" value="ECO:0007669"/>
    <property type="project" value="TreeGrafter"/>
</dbReference>
<dbReference type="InterPro" id="IPR027417">
    <property type="entry name" value="P-loop_NTPase"/>
</dbReference>
<evidence type="ECO:0000256" key="2">
    <source>
        <dbReference type="ARBA" id="ARBA00022840"/>
    </source>
</evidence>
<dbReference type="InterPro" id="IPR025669">
    <property type="entry name" value="AAA_dom"/>
</dbReference>
<name>A0A5C8NLI1_9ACTN</name>
<evidence type="ECO:0000313" key="7">
    <source>
        <dbReference type="EMBL" id="TXL61996.1"/>
    </source>
</evidence>
<keyword evidence="8" id="KW-1185">Reference proteome</keyword>
<dbReference type="Gene3D" id="3.40.50.300">
    <property type="entry name" value="P-loop containing nucleotide triphosphate hydrolases"/>
    <property type="match status" value="1"/>
</dbReference>
<protein>
    <recommendedName>
        <fullName evidence="6">Response regulatory domain-containing protein</fullName>
    </recommendedName>
</protein>
<organism evidence="7 8">
    <name type="scientific">Aeromicrobium terrae</name>
    <dbReference type="NCBI Taxonomy" id="2498846"/>
    <lineage>
        <taxon>Bacteria</taxon>
        <taxon>Bacillati</taxon>
        <taxon>Actinomycetota</taxon>
        <taxon>Actinomycetes</taxon>
        <taxon>Propionibacteriales</taxon>
        <taxon>Nocardioidaceae</taxon>
        <taxon>Aeromicrobium</taxon>
    </lineage>
</organism>
<dbReference type="GO" id="GO:0000160">
    <property type="term" value="P:phosphorelay signal transduction system"/>
    <property type="evidence" value="ECO:0007669"/>
    <property type="project" value="InterPro"/>
</dbReference>
<feature type="transmembrane region" description="Helical" evidence="5">
    <location>
        <begin position="428"/>
        <end position="450"/>
    </location>
</feature>
<dbReference type="PANTHER" id="PTHR43384:SF6">
    <property type="entry name" value="SEPTUM SITE-DETERMINING PROTEIN MIND HOMOLOG, CHLOROPLASTIC"/>
    <property type="match status" value="1"/>
</dbReference>
<dbReference type="Proteomes" id="UP000321571">
    <property type="component" value="Unassembled WGS sequence"/>
</dbReference>
<dbReference type="AlphaFoldDB" id="A0A5C8NLI1"/>
<dbReference type="PANTHER" id="PTHR43384">
    <property type="entry name" value="SEPTUM SITE-DETERMINING PROTEIN MIND HOMOLOG, CHLOROPLASTIC-RELATED"/>
    <property type="match status" value="1"/>
</dbReference>
<dbReference type="EMBL" id="VDUX01000002">
    <property type="protein sequence ID" value="TXL61996.1"/>
    <property type="molecule type" value="Genomic_DNA"/>
</dbReference>